<dbReference type="Gene3D" id="3.40.50.150">
    <property type="entry name" value="Vaccinia Virus protein VP39"/>
    <property type="match status" value="1"/>
</dbReference>
<dbReference type="EMBL" id="CP051774">
    <property type="protein sequence ID" value="QJE96945.1"/>
    <property type="molecule type" value="Genomic_DNA"/>
</dbReference>
<dbReference type="CDD" id="cd02440">
    <property type="entry name" value="AdoMet_MTases"/>
    <property type="match status" value="1"/>
</dbReference>
<keyword evidence="3" id="KW-0808">Transferase</keyword>
<keyword evidence="4" id="KW-1185">Reference proteome</keyword>
<sequence length="476" mass="51662">MSDPVRDLYSEKRYPALSHPVTDPARLAVAARMAGLQRLAMPEASRVIELGCASGHNLLPLAARYPQSDFTGLDYSDTAIRNARKASYEGGLENVLFETGDLEHWRPSHPCDYLIVHGIFSWVPDQVKARVLDLCGQVLSETGIACISYNTLPGWSLKRDVAPLIRALAANPVAQGLGGSIESVAASLAEMSGSSTPHAINLQAVCREMVRKGQDVLPFDDFAPVCDAVYFGQFHSWAAQRGLRYLGEANLRDNLPDGIDPAALQRLAPLAEDPILLQQTLDLLSGRTHRVSLFCRKDAPLEDGTTTAVVLQFAVGRGDVELPSMAGEGLLIAIFRQVLADAGNSCVPVRELMERTAERLAGGWDPATHSRELAGWIYQAARLGGLELRADGVEIPSEVPEYPTLSKLNLHFAANGLPVVDARHVSCHFPAGHGRLLAAMDGTRSKGELASVAQARFPELDFARWLRHLTERGLAF</sequence>
<evidence type="ECO:0000313" key="4">
    <source>
        <dbReference type="Proteomes" id="UP000501812"/>
    </source>
</evidence>
<dbReference type="AlphaFoldDB" id="A0A858RJQ3"/>
<dbReference type="InterPro" id="IPR050723">
    <property type="entry name" value="CFA/CMAS"/>
</dbReference>
<proteinExistence type="predicted"/>
<dbReference type="InterPro" id="IPR018773">
    <property type="entry name" value="MeTrfase_reg_dom_prd"/>
</dbReference>
<dbReference type="InterPro" id="IPR029063">
    <property type="entry name" value="SAM-dependent_MTases_sf"/>
</dbReference>
<evidence type="ECO:0000259" key="1">
    <source>
        <dbReference type="Pfam" id="PF10119"/>
    </source>
</evidence>
<evidence type="ECO:0000313" key="3">
    <source>
        <dbReference type="EMBL" id="QJE96945.1"/>
    </source>
</evidence>
<dbReference type="PANTHER" id="PTHR43667">
    <property type="entry name" value="CYCLOPROPANE-FATTY-ACYL-PHOSPHOLIPID SYNTHASE"/>
    <property type="match status" value="1"/>
</dbReference>
<dbReference type="Pfam" id="PF10119">
    <property type="entry name" value="MethyTransf_Reg"/>
    <property type="match status" value="1"/>
</dbReference>
<feature type="domain" description="Methyltransferase" evidence="2">
    <location>
        <begin position="44"/>
        <end position="151"/>
    </location>
</feature>
<dbReference type="SUPFAM" id="SSF53335">
    <property type="entry name" value="S-adenosyl-L-methionine-dependent methyltransferases"/>
    <property type="match status" value="1"/>
</dbReference>
<dbReference type="GO" id="GO:0008168">
    <property type="term" value="F:methyltransferase activity"/>
    <property type="evidence" value="ECO:0007669"/>
    <property type="project" value="UniProtKB-KW"/>
</dbReference>
<reference evidence="3 4" key="1">
    <citation type="submission" date="2020-04" db="EMBL/GenBank/DDBJ databases">
        <title>Luteolibacter sp. G-1-1-1 isolated from soil.</title>
        <authorList>
            <person name="Dahal R.H."/>
        </authorList>
    </citation>
    <scope>NUCLEOTIDE SEQUENCE [LARGE SCALE GENOMIC DNA]</scope>
    <source>
        <strain evidence="3 4">G-1-1-1</strain>
    </source>
</reference>
<evidence type="ECO:0000259" key="2">
    <source>
        <dbReference type="Pfam" id="PF13847"/>
    </source>
</evidence>
<protein>
    <submittedName>
        <fullName evidence="3">Methyltransferase domain-containing protein</fullName>
    </submittedName>
</protein>
<feature type="domain" description="Methyltransferase regulatory" evidence="1">
    <location>
        <begin position="219"/>
        <end position="296"/>
    </location>
</feature>
<dbReference type="RefSeq" id="WP_169455345.1">
    <property type="nucleotide sequence ID" value="NZ_CP051774.1"/>
</dbReference>
<accession>A0A858RJQ3</accession>
<dbReference type="GO" id="GO:0032259">
    <property type="term" value="P:methylation"/>
    <property type="evidence" value="ECO:0007669"/>
    <property type="project" value="UniProtKB-KW"/>
</dbReference>
<dbReference type="Proteomes" id="UP000501812">
    <property type="component" value="Chromosome"/>
</dbReference>
<gene>
    <name evidence="3" type="ORF">HHL09_14500</name>
</gene>
<keyword evidence="3" id="KW-0489">Methyltransferase</keyword>
<organism evidence="3 4">
    <name type="scientific">Luteolibacter luteus</name>
    <dbReference type="NCBI Taxonomy" id="2728835"/>
    <lineage>
        <taxon>Bacteria</taxon>
        <taxon>Pseudomonadati</taxon>
        <taxon>Verrucomicrobiota</taxon>
        <taxon>Verrucomicrobiia</taxon>
        <taxon>Verrucomicrobiales</taxon>
        <taxon>Verrucomicrobiaceae</taxon>
        <taxon>Luteolibacter</taxon>
    </lineage>
</organism>
<dbReference type="KEGG" id="luo:HHL09_14500"/>
<dbReference type="InterPro" id="IPR025714">
    <property type="entry name" value="Methyltranfer_dom"/>
</dbReference>
<dbReference type="PANTHER" id="PTHR43667:SF2">
    <property type="entry name" value="FATTY ACID C-METHYL TRANSFERASE"/>
    <property type="match status" value="1"/>
</dbReference>
<dbReference type="Pfam" id="PF13847">
    <property type="entry name" value="Methyltransf_31"/>
    <property type="match status" value="1"/>
</dbReference>
<name>A0A858RJQ3_9BACT</name>